<dbReference type="EMBL" id="CP064939">
    <property type="protein sequence ID" value="QPH38357.1"/>
    <property type="molecule type" value="Genomic_DNA"/>
</dbReference>
<evidence type="ECO:0000259" key="2">
    <source>
        <dbReference type="Pfam" id="PF00534"/>
    </source>
</evidence>
<dbReference type="Gene3D" id="3.40.50.2000">
    <property type="entry name" value="Glycogen Phosphorylase B"/>
    <property type="match status" value="1"/>
</dbReference>
<reference evidence="3 4" key="1">
    <citation type="submission" date="2020-11" db="EMBL/GenBank/DDBJ databases">
        <title>Pedobacter endophytica, an endophytic bacteria isolated form Carex pumila.</title>
        <authorList>
            <person name="Peng Y."/>
            <person name="Jiang L."/>
            <person name="Lee J."/>
        </authorList>
    </citation>
    <scope>NUCLEOTIDE SEQUENCE [LARGE SCALE GENOMIC DNA]</scope>
    <source>
        <strain evidence="3 4">JBR3-12</strain>
    </source>
</reference>
<dbReference type="GO" id="GO:0016757">
    <property type="term" value="F:glycosyltransferase activity"/>
    <property type="evidence" value="ECO:0007669"/>
    <property type="project" value="InterPro"/>
</dbReference>
<evidence type="ECO:0000313" key="3">
    <source>
        <dbReference type="EMBL" id="QPH38357.1"/>
    </source>
</evidence>
<dbReference type="GO" id="GO:0009103">
    <property type="term" value="P:lipopolysaccharide biosynthetic process"/>
    <property type="evidence" value="ECO:0007669"/>
    <property type="project" value="TreeGrafter"/>
</dbReference>
<protein>
    <submittedName>
        <fullName evidence="3">Glycosyltransferase family 4 protein</fullName>
    </submittedName>
</protein>
<evidence type="ECO:0000313" key="4">
    <source>
        <dbReference type="Proteomes" id="UP000594759"/>
    </source>
</evidence>
<dbReference type="KEGG" id="pex:IZT61_14810"/>
<name>A0A7U3Q4K4_9SPHI</name>
<dbReference type="RefSeq" id="WP_196097795.1">
    <property type="nucleotide sequence ID" value="NZ_CP064939.1"/>
</dbReference>
<sequence>MKQQQKIIVIDCRMISMSGIGTYLQHIIPGIIKSKKFTVHCLGYSELANYEWADKVTVKLMKAKILSIAEQLELPFAIPKCDIFWSPNWNVPLLPIKAVSRLATIHDVYHLANAEKFSPVLIMMVKIFMKRLAIYPKLVTVSEFSKREICRLTNVPTAKIEVIPLAPKEVQISTVRSGLATNYILYVGNVKPHKNLRLALEAFQRLSQEELSFVIVGKRDGFITNDTSFGDLIKELGAKIKFTGIVDDDRLAEYYKNATLFLFPSLYEGFGLPILEAMEANIPIIASNAASIPEVGGELVHYFDPTDVNDLLRKLRLFFDGQLKDLTGGYPMHLKNFSWQKAINSHIKILETI</sequence>
<accession>A0A7U3Q4K4</accession>
<gene>
    <name evidence="3" type="ORF">IZT61_14810</name>
</gene>
<dbReference type="CDD" id="cd03809">
    <property type="entry name" value="GT4_MtfB-like"/>
    <property type="match status" value="1"/>
</dbReference>
<dbReference type="AlphaFoldDB" id="A0A7U3Q4K4"/>
<proteinExistence type="predicted"/>
<organism evidence="3 4">
    <name type="scientific">Pedobacter endophyticus</name>
    <dbReference type="NCBI Taxonomy" id="2789740"/>
    <lineage>
        <taxon>Bacteria</taxon>
        <taxon>Pseudomonadati</taxon>
        <taxon>Bacteroidota</taxon>
        <taxon>Sphingobacteriia</taxon>
        <taxon>Sphingobacteriales</taxon>
        <taxon>Sphingobacteriaceae</taxon>
        <taxon>Pedobacter</taxon>
    </lineage>
</organism>
<dbReference type="Proteomes" id="UP000594759">
    <property type="component" value="Chromosome"/>
</dbReference>
<keyword evidence="1 3" id="KW-0808">Transferase</keyword>
<feature type="domain" description="Glycosyl transferase family 1" evidence="2">
    <location>
        <begin position="181"/>
        <end position="322"/>
    </location>
</feature>
<dbReference type="InterPro" id="IPR001296">
    <property type="entry name" value="Glyco_trans_1"/>
</dbReference>
<dbReference type="SUPFAM" id="SSF53756">
    <property type="entry name" value="UDP-Glycosyltransferase/glycogen phosphorylase"/>
    <property type="match status" value="1"/>
</dbReference>
<dbReference type="PANTHER" id="PTHR46401">
    <property type="entry name" value="GLYCOSYLTRANSFERASE WBBK-RELATED"/>
    <property type="match status" value="1"/>
</dbReference>
<keyword evidence="4" id="KW-1185">Reference proteome</keyword>
<dbReference type="PANTHER" id="PTHR46401:SF2">
    <property type="entry name" value="GLYCOSYLTRANSFERASE WBBK-RELATED"/>
    <property type="match status" value="1"/>
</dbReference>
<dbReference type="Pfam" id="PF00534">
    <property type="entry name" value="Glycos_transf_1"/>
    <property type="match status" value="1"/>
</dbReference>
<evidence type="ECO:0000256" key="1">
    <source>
        <dbReference type="ARBA" id="ARBA00022679"/>
    </source>
</evidence>